<proteinExistence type="predicted"/>
<keyword evidence="2" id="KW-1185">Reference proteome</keyword>
<dbReference type="Gene3D" id="2.115.10.20">
    <property type="entry name" value="Glycosyl hydrolase domain, family 43"/>
    <property type="match status" value="1"/>
</dbReference>
<sequence>MISAAVRIHLKKRVDARIKIKRWMAAAALLSGLICGANADIRVTGLSLEKREIARDGTTGLNITLSNDASEAQTIKLGIYIWKEGNDFSPEHEINPLRQVKEVHCGAGETTALRISVYPQLLQIMWGNNRNLTAPGKYIFRVGEVARGAQSPEAVLRVKDVIGKQENAYEASYLTSNPLRDALLPVPESAIFKMEGYGVWCPSVIKVGDTWHMFCSRWKKGTHWGRSHIIRATSTSLFGPYEFREIVMDGPGFPYAWGKRGLHNPKIMKVGDKFLLHFLAMSGSRGPAKTTGFALADSITGPWEVVDHVVLPCSNAALWVHEDGRAYAVGKDNMKVGDKVIRTLKAYRADSYLGPYKEIGDGENRLPYGFEHEDPTIWWANNQYNVILTDWLGNVTGEQKSVIYFTSKNGIDYKLFSPQAVWRRSEPFPMIRQSGEVVDELLAQIERPEVVLNEKGEVIALLVGVVDRAPHGERDNYIMIRPVDAFVPDNK</sequence>
<reference evidence="1 2" key="1">
    <citation type="journal article" date="2024" name="Appl. Environ. Microbiol.">
        <title>Pontiella agarivorans sp. nov., a novel marine anaerobic bacterium capable of degrading macroalgal polysaccharides and fixing nitrogen.</title>
        <authorList>
            <person name="Liu N."/>
            <person name="Kivenson V."/>
            <person name="Peng X."/>
            <person name="Cui Z."/>
            <person name="Lankiewicz T.S."/>
            <person name="Gosselin K.M."/>
            <person name="English C.J."/>
            <person name="Blair E.M."/>
            <person name="O'Malley M.A."/>
            <person name="Valentine D.L."/>
        </authorList>
    </citation>
    <scope>NUCLEOTIDE SEQUENCE [LARGE SCALE GENOMIC DNA]</scope>
    <source>
        <strain evidence="1 2">NLcol2</strain>
    </source>
</reference>
<accession>A0ABU5MTL8</accession>
<organism evidence="1 2">
    <name type="scientific">Pontiella agarivorans</name>
    <dbReference type="NCBI Taxonomy" id="3038953"/>
    <lineage>
        <taxon>Bacteria</taxon>
        <taxon>Pseudomonadati</taxon>
        <taxon>Kiritimatiellota</taxon>
        <taxon>Kiritimatiellia</taxon>
        <taxon>Kiritimatiellales</taxon>
        <taxon>Pontiellaceae</taxon>
        <taxon>Pontiella</taxon>
    </lineage>
</organism>
<dbReference type="CDD" id="cd08994">
    <property type="entry name" value="GH43_62_32_68_117_130-like"/>
    <property type="match status" value="1"/>
</dbReference>
<dbReference type="SUPFAM" id="SSF75005">
    <property type="entry name" value="Arabinanase/levansucrase/invertase"/>
    <property type="match status" value="1"/>
</dbReference>
<gene>
    <name evidence="1" type="ORF">P9H32_02835</name>
</gene>
<name>A0ABU5MTL8_9BACT</name>
<evidence type="ECO:0000313" key="1">
    <source>
        <dbReference type="EMBL" id="MDZ8117548.1"/>
    </source>
</evidence>
<dbReference type="EMBL" id="JARVCO010000002">
    <property type="protein sequence ID" value="MDZ8117548.1"/>
    <property type="molecule type" value="Genomic_DNA"/>
</dbReference>
<dbReference type="RefSeq" id="WP_322607349.1">
    <property type="nucleotide sequence ID" value="NZ_JARVCO010000002.1"/>
</dbReference>
<evidence type="ECO:0000313" key="2">
    <source>
        <dbReference type="Proteomes" id="UP001290861"/>
    </source>
</evidence>
<dbReference type="InterPro" id="IPR023296">
    <property type="entry name" value="Glyco_hydro_beta-prop_sf"/>
</dbReference>
<keyword evidence="1" id="KW-0378">Hydrolase</keyword>
<dbReference type="GO" id="GO:0016787">
    <property type="term" value="F:hydrolase activity"/>
    <property type="evidence" value="ECO:0007669"/>
    <property type="project" value="UniProtKB-KW"/>
</dbReference>
<protein>
    <submittedName>
        <fullName evidence="1">Glycoside hydrolase family protein</fullName>
    </submittedName>
</protein>
<dbReference type="Proteomes" id="UP001290861">
    <property type="component" value="Unassembled WGS sequence"/>
</dbReference>
<comment type="caution">
    <text evidence="1">The sequence shown here is derived from an EMBL/GenBank/DDBJ whole genome shotgun (WGS) entry which is preliminary data.</text>
</comment>